<protein>
    <submittedName>
        <fullName evidence="2">Uncharacterized protein</fullName>
    </submittedName>
</protein>
<evidence type="ECO:0000313" key="3">
    <source>
        <dbReference type="Proteomes" id="UP000283269"/>
    </source>
</evidence>
<evidence type="ECO:0000313" key="2">
    <source>
        <dbReference type="EMBL" id="PPQ83064.1"/>
    </source>
</evidence>
<evidence type="ECO:0000256" key="1">
    <source>
        <dbReference type="SAM" id="MobiDB-lite"/>
    </source>
</evidence>
<dbReference type="AlphaFoldDB" id="A0A409WX09"/>
<accession>A0A409WX09</accession>
<comment type="caution">
    <text evidence="2">The sequence shown here is derived from an EMBL/GenBank/DDBJ whole genome shotgun (WGS) entry which is preliminary data.</text>
</comment>
<dbReference type="Proteomes" id="UP000283269">
    <property type="component" value="Unassembled WGS sequence"/>
</dbReference>
<sequence>MAEDGSVDSWECPYKRDSEVGITATDPMLHSQQSQLMAREGCNVIQEIPKKHVSNGVGAVDKVGELTPMREVHRAREVHKREGKPKKTISTPENENGAIMCKVKEKNKRYSEIRSEKACINSGLTNILLSWEYLKST</sequence>
<feature type="compositionally biased region" description="Basic residues" evidence="1">
    <location>
        <begin position="76"/>
        <end position="87"/>
    </location>
</feature>
<feature type="region of interest" description="Disordered" evidence="1">
    <location>
        <begin position="74"/>
        <end position="96"/>
    </location>
</feature>
<name>A0A409WX09_PSICY</name>
<keyword evidence="3" id="KW-1185">Reference proteome</keyword>
<proteinExistence type="predicted"/>
<dbReference type="InParanoid" id="A0A409WX09"/>
<reference evidence="2 3" key="1">
    <citation type="journal article" date="2018" name="Evol. Lett.">
        <title>Horizontal gene cluster transfer increased hallucinogenic mushroom diversity.</title>
        <authorList>
            <person name="Reynolds H.T."/>
            <person name="Vijayakumar V."/>
            <person name="Gluck-Thaler E."/>
            <person name="Korotkin H.B."/>
            <person name="Matheny P.B."/>
            <person name="Slot J.C."/>
        </authorList>
    </citation>
    <scope>NUCLEOTIDE SEQUENCE [LARGE SCALE GENOMIC DNA]</scope>
    <source>
        <strain evidence="2 3">2631</strain>
    </source>
</reference>
<organism evidence="2 3">
    <name type="scientific">Psilocybe cyanescens</name>
    <dbReference type="NCBI Taxonomy" id="93625"/>
    <lineage>
        <taxon>Eukaryota</taxon>
        <taxon>Fungi</taxon>
        <taxon>Dikarya</taxon>
        <taxon>Basidiomycota</taxon>
        <taxon>Agaricomycotina</taxon>
        <taxon>Agaricomycetes</taxon>
        <taxon>Agaricomycetidae</taxon>
        <taxon>Agaricales</taxon>
        <taxon>Agaricineae</taxon>
        <taxon>Strophariaceae</taxon>
        <taxon>Psilocybe</taxon>
    </lineage>
</organism>
<gene>
    <name evidence="2" type="ORF">CVT25_005221</name>
</gene>
<dbReference type="EMBL" id="NHYD01003054">
    <property type="protein sequence ID" value="PPQ83064.1"/>
    <property type="molecule type" value="Genomic_DNA"/>
</dbReference>